<proteinExistence type="predicted"/>
<name>A0A3G5AHA1_9VIRU</name>
<dbReference type="SUPFAM" id="SSF54768">
    <property type="entry name" value="dsRNA-binding domain-like"/>
    <property type="match status" value="1"/>
</dbReference>
<dbReference type="Gene3D" id="3.30.160.20">
    <property type="match status" value="1"/>
</dbReference>
<sequence length="230" mass="26561">MSLSDKNRLLEFCQKEKIQMPIYNTWSTGPPHQLLWFANIILKIDNTDIILETKEPSKNKTSAEINVSSMMMNYINVNVNVDVNVDVNVGGYKIDNIYLIDLENRPAFKHKTESNSLYIGFINEMHHSIDKYSGWHKCKSDDISKEICESNSRKIFYAINGGTQDLADHLMTLILYPVVWYIQTLDYYPNIIIVSGDHAGWCTRICLEKILSWKNIPNIPNILIKVARTM</sequence>
<organism evidence="1">
    <name type="scientific">Satyrvirus sp</name>
    <dbReference type="NCBI Taxonomy" id="2487771"/>
    <lineage>
        <taxon>Viruses</taxon>
        <taxon>Varidnaviria</taxon>
        <taxon>Bamfordvirae</taxon>
        <taxon>Nucleocytoviricota</taxon>
        <taxon>Megaviricetes</taxon>
        <taxon>Imitervirales</taxon>
        <taxon>Mimiviridae</taxon>
        <taxon>Megamimivirinae</taxon>
    </lineage>
</organism>
<accession>A0A3G5AHA1</accession>
<protein>
    <submittedName>
        <fullName evidence="1">Double-stranded RNA binding motif protein</fullName>
    </submittedName>
</protein>
<dbReference type="EMBL" id="MK072466">
    <property type="protein sequence ID" value="AYV85681.1"/>
    <property type="molecule type" value="Genomic_DNA"/>
</dbReference>
<evidence type="ECO:0000313" key="1">
    <source>
        <dbReference type="EMBL" id="AYV85681.1"/>
    </source>
</evidence>
<reference evidence="1" key="1">
    <citation type="submission" date="2018-10" db="EMBL/GenBank/DDBJ databases">
        <title>Hidden diversity of soil giant viruses.</title>
        <authorList>
            <person name="Schulz F."/>
            <person name="Alteio L."/>
            <person name="Goudeau D."/>
            <person name="Ryan E.M."/>
            <person name="Malmstrom R.R."/>
            <person name="Blanchard J."/>
            <person name="Woyke T."/>
        </authorList>
    </citation>
    <scope>NUCLEOTIDE SEQUENCE</scope>
    <source>
        <strain evidence="1">SAV1</strain>
    </source>
</reference>
<gene>
    <name evidence="1" type="ORF">Satyrvirus30_6</name>
</gene>